<evidence type="ECO:0000256" key="1">
    <source>
        <dbReference type="ARBA" id="ARBA00004418"/>
    </source>
</evidence>
<gene>
    <name evidence="4" type="ORF">GGR30_002568</name>
</gene>
<dbReference type="InterPro" id="IPR006059">
    <property type="entry name" value="SBP"/>
</dbReference>
<sequence length="377" mass="40617">MRFRGLTWDHPRGRLALERAGGPVDWDVQPLEGFESAPIAENCAKYDLVVLDHPHLGEALVAGCLQPLDEIFTAEELTAIDARTIGRCLESYESGGRVYALPLDAATQVMACRPDLVTEHPQNWEDVLTLARETSSASKRVGLCLAGPHAFLSFLSVAQAMQPELDLRNGDTWVPDEVAEAAIALLAELAAMTPATTRGLNPIGMLEHMASADDVLLCPLVYGYVNYAALSRSRPLAFHDAPRVGGGPPGTILGGTGIAVSTRCAVNDELRAHLLWLMSADVQAGFIPENAGQPSARAAWLSEDVNAPVGGFYRNTAASLEAAAIRPRHDGYIAFQSEASAYLRQGFDDRTPETLMARGLAELFARSKEKSLEEART</sequence>
<dbReference type="Gene3D" id="3.40.190.10">
    <property type="entry name" value="Periplasmic binding protein-like II"/>
    <property type="match status" value="1"/>
</dbReference>
<dbReference type="PANTHER" id="PTHR43649:SF12">
    <property type="entry name" value="DIACETYLCHITOBIOSE BINDING PROTEIN DASA"/>
    <property type="match status" value="1"/>
</dbReference>
<comment type="similarity">
    <text evidence="2">Belongs to the bacterial solute-binding protein 1 family.</text>
</comment>
<dbReference type="Proteomes" id="UP000530571">
    <property type="component" value="Unassembled WGS sequence"/>
</dbReference>
<reference evidence="4 5" key="1">
    <citation type="submission" date="2020-08" db="EMBL/GenBank/DDBJ databases">
        <title>Genomic Encyclopedia of Type Strains, Phase IV (KMG-IV): sequencing the most valuable type-strain genomes for metagenomic binning, comparative biology and taxonomic classification.</title>
        <authorList>
            <person name="Goeker M."/>
        </authorList>
    </citation>
    <scope>NUCLEOTIDE SEQUENCE [LARGE SCALE GENOMIC DNA]</scope>
    <source>
        <strain evidence="4 5">DSM 28101</strain>
    </source>
</reference>
<evidence type="ECO:0000313" key="5">
    <source>
        <dbReference type="Proteomes" id="UP000530571"/>
    </source>
</evidence>
<proteinExistence type="inferred from homology"/>
<keyword evidence="5" id="KW-1185">Reference proteome</keyword>
<keyword evidence="4" id="KW-0813">Transport</keyword>
<evidence type="ECO:0000256" key="2">
    <source>
        <dbReference type="ARBA" id="ARBA00008520"/>
    </source>
</evidence>
<dbReference type="AlphaFoldDB" id="A0A7W6PBG8"/>
<keyword evidence="4" id="KW-0762">Sugar transport</keyword>
<evidence type="ECO:0000256" key="3">
    <source>
        <dbReference type="ARBA" id="ARBA00022764"/>
    </source>
</evidence>
<evidence type="ECO:0000313" key="4">
    <source>
        <dbReference type="EMBL" id="MBB4122634.1"/>
    </source>
</evidence>
<dbReference type="InterPro" id="IPR050490">
    <property type="entry name" value="Bact_solute-bd_prot1"/>
</dbReference>
<comment type="subcellular location">
    <subcellularLocation>
        <location evidence="1">Periplasm</location>
    </subcellularLocation>
</comment>
<dbReference type="Pfam" id="PF13416">
    <property type="entry name" value="SBP_bac_8"/>
    <property type="match status" value="1"/>
</dbReference>
<dbReference type="EMBL" id="JACIDZ010000008">
    <property type="protein sequence ID" value="MBB4122634.1"/>
    <property type="molecule type" value="Genomic_DNA"/>
</dbReference>
<dbReference type="SUPFAM" id="SSF53850">
    <property type="entry name" value="Periplasmic binding protein-like II"/>
    <property type="match status" value="1"/>
</dbReference>
<dbReference type="PANTHER" id="PTHR43649">
    <property type="entry name" value="ARABINOSE-BINDING PROTEIN-RELATED"/>
    <property type="match status" value="1"/>
</dbReference>
<name>A0A7W6PBG8_9HYPH</name>
<accession>A0A7W6PBG8</accession>
<comment type="caution">
    <text evidence="4">The sequence shown here is derived from an EMBL/GenBank/DDBJ whole genome shotgun (WGS) entry which is preliminary data.</text>
</comment>
<keyword evidence="3" id="KW-0574">Periplasm</keyword>
<organism evidence="4 5">
    <name type="scientific">Martelella radicis</name>
    <dbReference type="NCBI Taxonomy" id="1397476"/>
    <lineage>
        <taxon>Bacteria</taxon>
        <taxon>Pseudomonadati</taxon>
        <taxon>Pseudomonadota</taxon>
        <taxon>Alphaproteobacteria</taxon>
        <taxon>Hyphomicrobiales</taxon>
        <taxon>Aurantimonadaceae</taxon>
        <taxon>Martelella</taxon>
    </lineage>
</organism>
<dbReference type="RefSeq" id="WP_183486828.1">
    <property type="nucleotide sequence ID" value="NZ_JACIDZ010000008.1"/>
</dbReference>
<protein>
    <submittedName>
        <fullName evidence="4">Multiple sugar transport system substrate-binding protein</fullName>
    </submittedName>
</protein>
<dbReference type="GO" id="GO:0042597">
    <property type="term" value="C:periplasmic space"/>
    <property type="evidence" value="ECO:0007669"/>
    <property type="project" value="UniProtKB-SubCell"/>
</dbReference>